<dbReference type="InterPro" id="IPR035472">
    <property type="entry name" value="RpiR-like_SIS"/>
</dbReference>
<dbReference type="InterPro" id="IPR009057">
    <property type="entry name" value="Homeodomain-like_sf"/>
</dbReference>
<proteinExistence type="predicted"/>
<comment type="caution">
    <text evidence="6">The sequence shown here is derived from an EMBL/GenBank/DDBJ whole genome shotgun (WGS) entry which is preliminary data.</text>
</comment>
<evidence type="ECO:0000256" key="1">
    <source>
        <dbReference type="ARBA" id="ARBA00023015"/>
    </source>
</evidence>
<protein>
    <submittedName>
        <fullName evidence="6">MurR/RpiR family transcriptional regulator</fullName>
    </submittedName>
</protein>
<evidence type="ECO:0000256" key="2">
    <source>
        <dbReference type="ARBA" id="ARBA00023125"/>
    </source>
</evidence>
<feature type="domain" description="HTH rpiR-type" evidence="4">
    <location>
        <begin position="8"/>
        <end position="84"/>
    </location>
</feature>
<evidence type="ECO:0000256" key="3">
    <source>
        <dbReference type="ARBA" id="ARBA00023163"/>
    </source>
</evidence>
<keyword evidence="2" id="KW-0238">DNA-binding</keyword>
<sequence length="288" mass="31788">MDAPTTYEELCSAIQERIGGLAAGQQRIAELLLTDPEGTAFRTIGESAKLANVHESSLVRFATAFGLKGYPALAALCREHLAREARLITRFRRAGQHSETGEFLSTVVEHEQQNLTRTFTRITAEQWDRCVQLLAETDRVHVMGLRKCLPVAQLTSYLLRLVRPGVHQIAPVTGALVDELRDLRQDEVFIAVSIHRYTAETVRAFEEAKKRGLHTIALTDTAASPLARIADVTFQVDCEGVTLLRSVGSFIALVQALATSVALRNGTRSRDELLSDEQLLSDFSVYTG</sequence>
<dbReference type="InterPro" id="IPR000281">
    <property type="entry name" value="HTH_RpiR"/>
</dbReference>
<dbReference type="SUPFAM" id="SSF53697">
    <property type="entry name" value="SIS domain"/>
    <property type="match status" value="1"/>
</dbReference>
<dbReference type="RefSeq" id="WP_270954401.1">
    <property type="nucleotide sequence ID" value="NZ_JAQGLA010000143.1"/>
</dbReference>
<dbReference type="Proteomes" id="UP001210380">
    <property type="component" value="Unassembled WGS sequence"/>
</dbReference>
<feature type="domain" description="SIS" evidence="5">
    <location>
        <begin position="130"/>
        <end position="267"/>
    </location>
</feature>
<name>A0ABT4VCR0_9PSEU</name>
<dbReference type="EMBL" id="JAQGLA010000143">
    <property type="protein sequence ID" value="MDA3631082.1"/>
    <property type="molecule type" value="Genomic_DNA"/>
</dbReference>
<keyword evidence="1" id="KW-0805">Transcription regulation</keyword>
<gene>
    <name evidence="6" type="ORF">OU415_37050</name>
</gene>
<dbReference type="Gene3D" id="1.10.10.10">
    <property type="entry name" value="Winged helix-like DNA-binding domain superfamily/Winged helix DNA-binding domain"/>
    <property type="match status" value="1"/>
</dbReference>
<reference evidence="6 7" key="1">
    <citation type="submission" date="2022-11" db="EMBL/GenBank/DDBJ databases">
        <title>Draft genome sequence of Saccharopolyspora sp. WRP15-2 isolated from rhizosphere soils of wild rice in Thailand.</title>
        <authorList>
            <person name="Duangmal K."/>
            <person name="Kammanee S."/>
            <person name="Muangham S."/>
        </authorList>
    </citation>
    <scope>NUCLEOTIDE SEQUENCE [LARGE SCALE GENOMIC DNA]</scope>
    <source>
        <strain evidence="6 7">WRP15-2</strain>
    </source>
</reference>
<evidence type="ECO:0000259" key="5">
    <source>
        <dbReference type="PROSITE" id="PS51464"/>
    </source>
</evidence>
<evidence type="ECO:0000259" key="4">
    <source>
        <dbReference type="PROSITE" id="PS51071"/>
    </source>
</evidence>
<dbReference type="CDD" id="cd05013">
    <property type="entry name" value="SIS_RpiR"/>
    <property type="match status" value="1"/>
</dbReference>
<evidence type="ECO:0000313" key="6">
    <source>
        <dbReference type="EMBL" id="MDA3631082.1"/>
    </source>
</evidence>
<organism evidence="6 7">
    <name type="scientific">Saccharopolyspora oryzae</name>
    <dbReference type="NCBI Taxonomy" id="2997343"/>
    <lineage>
        <taxon>Bacteria</taxon>
        <taxon>Bacillati</taxon>
        <taxon>Actinomycetota</taxon>
        <taxon>Actinomycetes</taxon>
        <taxon>Pseudonocardiales</taxon>
        <taxon>Pseudonocardiaceae</taxon>
        <taxon>Saccharopolyspora</taxon>
    </lineage>
</organism>
<dbReference type="Gene3D" id="3.40.50.10490">
    <property type="entry name" value="Glucose-6-phosphate isomerase like protein, domain 1"/>
    <property type="match status" value="1"/>
</dbReference>
<keyword evidence="7" id="KW-1185">Reference proteome</keyword>
<dbReference type="PROSITE" id="PS51464">
    <property type="entry name" value="SIS"/>
    <property type="match status" value="1"/>
</dbReference>
<evidence type="ECO:0000313" key="7">
    <source>
        <dbReference type="Proteomes" id="UP001210380"/>
    </source>
</evidence>
<dbReference type="InterPro" id="IPR001347">
    <property type="entry name" value="SIS_dom"/>
</dbReference>
<keyword evidence="3" id="KW-0804">Transcription</keyword>
<dbReference type="PANTHER" id="PTHR30514">
    <property type="entry name" value="GLUCOKINASE"/>
    <property type="match status" value="1"/>
</dbReference>
<dbReference type="PANTHER" id="PTHR30514:SF18">
    <property type="entry name" value="RPIR-FAMILY TRANSCRIPTIONAL REGULATOR"/>
    <property type="match status" value="1"/>
</dbReference>
<dbReference type="SUPFAM" id="SSF46689">
    <property type="entry name" value="Homeodomain-like"/>
    <property type="match status" value="1"/>
</dbReference>
<dbReference type="InterPro" id="IPR036388">
    <property type="entry name" value="WH-like_DNA-bd_sf"/>
</dbReference>
<dbReference type="InterPro" id="IPR047640">
    <property type="entry name" value="RpiR-like"/>
</dbReference>
<dbReference type="Pfam" id="PF01380">
    <property type="entry name" value="SIS"/>
    <property type="match status" value="1"/>
</dbReference>
<accession>A0ABT4VCR0</accession>
<dbReference type="InterPro" id="IPR046348">
    <property type="entry name" value="SIS_dom_sf"/>
</dbReference>
<dbReference type="Pfam" id="PF01418">
    <property type="entry name" value="HTH_6"/>
    <property type="match status" value="1"/>
</dbReference>
<dbReference type="PROSITE" id="PS51071">
    <property type="entry name" value="HTH_RPIR"/>
    <property type="match status" value="1"/>
</dbReference>